<feature type="domain" description="OmpR/PhoB-type" evidence="9">
    <location>
        <begin position="124"/>
        <end position="220"/>
    </location>
</feature>
<dbReference type="InterPro" id="IPR036388">
    <property type="entry name" value="WH-like_DNA-bd_sf"/>
</dbReference>
<dbReference type="SMART" id="SM00862">
    <property type="entry name" value="Trans_reg_C"/>
    <property type="match status" value="1"/>
</dbReference>
<dbReference type="Gene3D" id="3.40.50.2300">
    <property type="match status" value="1"/>
</dbReference>
<evidence type="ECO:0000259" key="8">
    <source>
        <dbReference type="PROSITE" id="PS50110"/>
    </source>
</evidence>
<dbReference type="AlphaFoldDB" id="A0A934VZB8"/>
<keyword evidence="1 6" id="KW-0597">Phosphoprotein</keyword>
<dbReference type="GO" id="GO:0032993">
    <property type="term" value="C:protein-DNA complex"/>
    <property type="evidence" value="ECO:0007669"/>
    <property type="project" value="TreeGrafter"/>
</dbReference>
<dbReference type="GO" id="GO:0005829">
    <property type="term" value="C:cytosol"/>
    <property type="evidence" value="ECO:0007669"/>
    <property type="project" value="TreeGrafter"/>
</dbReference>
<keyword evidence="5" id="KW-0804">Transcription</keyword>
<feature type="DNA-binding region" description="OmpR/PhoB-type" evidence="7">
    <location>
        <begin position="124"/>
        <end position="220"/>
    </location>
</feature>
<keyword evidence="11" id="KW-1185">Reference proteome</keyword>
<dbReference type="GO" id="GO:0000156">
    <property type="term" value="F:phosphorelay response regulator activity"/>
    <property type="evidence" value="ECO:0007669"/>
    <property type="project" value="TreeGrafter"/>
</dbReference>
<dbReference type="GO" id="GO:0006355">
    <property type="term" value="P:regulation of DNA-templated transcription"/>
    <property type="evidence" value="ECO:0007669"/>
    <property type="project" value="InterPro"/>
</dbReference>
<dbReference type="EMBL" id="JAEPRQ010000004">
    <property type="protein sequence ID" value="MBK4216887.1"/>
    <property type="molecule type" value="Genomic_DNA"/>
</dbReference>
<evidence type="ECO:0000313" key="10">
    <source>
        <dbReference type="EMBL" id="MBK4216887.1"/>
    </source>
</evidence>
<keyword evidence="3" id="KW-0805">Transcription regulation</keyword>
<dbReference type="InterPro" id="IPR001789">
    <property type="entry name" value="Sig_transdc_resp-reg_receiver"/>
</dbReference>
<dbReference type="FunFam" id="3.40.50.2300:FF:000002">
    <property type="entry name" value="DNA-binding response regulator PhoP"/>
    <property type="match status" value="1"/>
</dbReference>
<evidence type="ECO:0000256" key="3">
    <source>
        <dbReference type="ARBA" id="ARBA00023015"/>
    </source>
</evidence>
<evidence type="ECO:0000313" key="11">
    <source>
        <dbReference type="Proteomes" id="UP000640485"/>
    </source>
</evidence>
<evidence type="ECO:0000256" key="7">
    <source>
        <dbReference type="PROSITE-ProRule" id="PRU01091"/>
    </source>
</evidence>
<dbReference type="Gene3D" id="6.10.250.690">
    <property type="match status" value="1"/>
</dbReference>
<feature type="domain" description="Response regulatory" evidence="8">
    <location>
        <begin position="2"/>
        <end position="116"/>
    </location>
</feature>
<dbReference type="Proteomes" id="UP000640485">
    <property type="component" value="Unassembled WGS sequence"/>
</dbReference>
<protein>
    <submittedName>
        <fullName evidence="10">Response regulator transcription factor</fullName>
    </submittedName>
</protein>
<accession>A0A934VZB8</accession>
<name>A0A934VZB8_9RHOB</name>
<keyword evidence="2" id="KW-0902">Two-component regulatory system</keyword>
<feature type="modified residue" description="4-aspartylphosphate" evidence="6">
    <location>
        <position position="51"/>
    </location>
</feature>
<evidence type="ECO:0000256" key="5">
    <source>
        <dbReference type="ARBA" id="ARBA00023163"/>
    </source>
</evidence>
<dbReference type="CDD" id="cd00383">
    <property type="entry name" value="trans_reg_C"/>
    <property type="match status" value="1"/>
</dbReference>
<keyword evidence="4 7" id="KW-0238">DNA-binding</keyword>
<dbReference type="PANTHER" id="PTHR48111">
    <property type="entry name" value="REGULATOR OF RPOS"/>
    <property type="match status" value="1"/>
</dbReference>
<gene>
    <name evidence="10" type="ORF">JJJ17_13190</name>
</gene>
<dbReference type="PROSITE" id="PS50110">
    <property type="entry name" value="RESPONSE_REGULATORY"/>
    <property type="match status" value="1"/>
</dbReference>
<reference evidence="10" key="1">
    <citation type="submission" date="2021-01" db="EMBL/GenBank/DDBJ databases">
        <title>Paracoccus amoyensis sp. nov., isolated from the surface seawater along the coast of Xiamen Island, China.</title>
        <authorList>
            <person name="Lyu L."/>
        </authorList>
    </citation>
    <scope>NUCLEOTIDE SEQUENCE</scope>
    <source>
        <strain evidence="10">MJ17</strain>
    </source>
</reference>
<proteinExistence type="predicted"/>
<dbReference type="GO" id="GO:0000976">
    <property type="term" value="F:transcription cis-regulatory region binding"/>
    <property type="evidence" value="ECO:0007669"/>
    <property type="project" value="TreeGrafter"/>
</dbReference>
<evidence type="ECO:0000256" key="6">
    <source>
        <dbReference type="PROSITE-ProRule" id="PRU00169"/>
    </source>
</evidence>
<dbReference type="CDD" id="cd17624">
    <property type="entry name" value="REC_OmpR_PmrA-like"/>
    <property type="match status" value="1"/>
</dbReference>
<dbReference type="SUPFAM" id="SSF52172">
    <property type="entry name" value="CheY-like"/>
    <property type="match status" value="1"/>
</dbReference>
<dbReference type="InterPro" id="IPR001867">
    <property type="entry name" value="OmpR/PhoB-type_DNA-bd"/>
</dbReference>
<evidence type="ECO:0000256" key="4">
    <source>
        <dbReference type="ARBA" id="ARBA00023125"/>
    </source>
</evidence>
<dbReference type="Pfam" id="PF00072">
    <property type="entry name" value="Response_reg"/>
    <property type="match status" value="1"/>
</dbReference>
<organism evidence="10 11">
    <name type="scientific">Paracoccus caeni</name>
    <dbReference type="NCBI Taxonomy" id="657651"/>
    <lineage>
        <taxon>Bacteria</taxon>
        <taxon>Pseudomonadati</taxon>
        <taxon>Pseudomonadota</taxon>
        <taxon>Alphaproteobacteria</taxon>
        <taxon>Rhodobacterales</taxon>
        <taxon>Paracoccaceae</taxon>
        <taxon>Paracoccus</taxon>
    </lineage>
</organism>
<dbReference type="Pfam" id="PF00486">
    <property type="entry name" value="Trans_reg_C"/>
    <property type="match status" value="1"/>
</dbReference>
<dbReference type="InterPro" id="IPR011006">
    <property type="entry name" value="CheY-like_superfamily"/>
</dbReference>
<sequence>MRIMLVEDNLSLADGLSTVLRQSGYAVDVVHDGVSAEALTAAVSFDLVILDLNLPQMDGLDVLRSMRGRRNAAPVMILTARGAPEDRVKGLDLGADDYLIKPFDIGEFEARIRSLLRRQAGLRSATASFGALEFDLNGRSFSVAGQPLDLPARERDLLELLILRPGKVVARDTITESLTTIDDDLSPNAIEQYVSRLRKRLALAGVTVRTARGIGYFLDQTPG</sequence>
<dbReference type="InterPro" id="IPR039420">
    <property type="entry name" value="WalR-like"/>
</dbReference>
<comment type="caution">
    <text evidence="10">The sequence shown here is derived from an EMBL/GenBank/DDBJ whole genome shotgun (WGS) entry which is preliminary data.</text>
</comment>
<evidence type="ECO:0000259" key="9">
    <source>
        <dbReference type="PROSITE" id="PS51755"/>
    </source>
</evidence>
<dbReference type="PROSITE" id="PS51755">
    <property type="entry name" value="OMPR_PHOB"/>
    <property type="match status" value="1"/>
</dbReference>
<evidence type="ECO:0000256" key="1">
    <source>
        <dbReference type="ARBA" id="ARBA00022553"/>
    </source>
</evidence>
<dbReference type="PANTHER" id="PTHR48111:SF67">
    <property type="entry name" value="TRANSCRIPTIONAL REGULATORY PROTEIN TCTD"/>
    <property type="match status" value="1"/>
</dbReference>
<evidence type="ECO:0000256" key="2">
    <source>
        <dbReference type="ARBA" id="ARBA00023012"/>
    </source>
</evidence>
<dbReference type="Gene3D" id="1.10.10.10">
    <property type="entry name" value="Winged helix-like DNA-binding domain superfamily/Winged helix DNA-binding domain"/>
    <property type="match status" value="1"/>
</dbReference>
<dbReference type="SMART" id="SM00448">
    <property type="entry name" value="REC"/>
    <property type="match status" value="1"/>
</dbReference>